<sequence length="57" mass="6650">NARTKGIDVNALADPTKVEFMRKEYEKEKKERMKQIYDKYGGEEHMVSGKDNDTNNV</sequence>
<feature type="domain" description="Pre-mRNA-splicing factor SLU7" evidence="1">
    <location>
        <begin position="2"/>
        <end position="48"/>
    </location>
</feature>
<accession>A0A0N5B427</accession>
<dbReference type="InterPro" id="IPR021715">
    <property type="entry name" value="Slu7_dom"/>
</dbReference>
<protein>
    <submittedName>
        <fullName evidence="3">Slu7 domain-containing protein</fullName>
    </submittedName>
</protein>
<evidence type="ECO:0000313" key="3">
    <source>
        <dbReference type="WBParaSite" id="SPAL_0000082900.1"/>
    </source>
</evidence>
<proteinExistence type="predicted"/>
<name>A0A0N5B427_STREA</name>
<dbReference type="STRING" id="174720.A0A0N5B427"/>
<evidence type="ECO:0000259" key="1">
    <source>
        <dbReference type="Pfam" id="PF11708"/>
    </source>
</evidence>
<evidence type="ECO:0000313" key="2">
    <source>
        <dbReference type="Proteomes" id="UP000046392"/>
    </source>
</evidence>
<dbReference type="Proteomes" id="UP000046392">
    <property type="component" value="Unplaced"/>
</dbReference>
<dbReference type="AlphaFoldDB" id="A0A0N5B427"/>
<keyword evidence="2" id="KW-1185">Reference proteome</keyword>
<organism evidence="2 3">
    <name type="scientific">Strongyloides papillosus</name>
    <name type="common">Intestinal threadworm</name>
    <dbReference type="NCBI Taxonomy" id="174720"/>
    <lineage>
        <taxon>Eukaryota</taxon>
        <taxon>Metazoa</taxon>
        <taxon>Ecdysozoa</taxon>
        <taxon>Nematoda</taxon>
        <taxon>Chromadorea</taxon>
        <taxon>Rhabditida</taxon>
        <taxon>Tylenchina</taxon>
        <taxon>Panagrolaimomorpha</taxon>
        <taxon>Strongyloidoidea</taxon>
        <taxon>Strongyloididae</taxon>
        <taxon>Strongyloides</taxon>
    </lineage>
</organism>
<dbReference type="Pfam" id="PF11708">
    <property type="entry name" value="Slu7"/>
    <property type="match status" value="1"/>
</dbReference>
<dbReference type="WBParaSite" id="SPAL_0000082900.1">
    <property type="protein sequence ID" value="SPAL_0000082900.1"/>
    <property type="gene ID" value="SPAL_0000082900"/>
</dbReference>
<reference evidence="3" key="1">
    <citation type="submission" date="2017-02" db="UniProtKB">
        <authorList>
            <consortium name="WormBaseParasite"/>
        </authorList>
    </citation>
    <scope>IDENTIFICATION</scope>
</reference>